<reference evidence="2 3" key="1">
    <citation type="submission" date="2020-11" db="EMBL/GenBank/DDBJ databases">
        <title>Complete genome sequence for Salinimonas sp. strain G2-b.</title>
        <authorList>
            <person name="Park S.-J."/>
        </authorList>
    </citation>
    <scope>NUCLEOTIDE SEQUENCE [LARGE SCALE GENOMIC DNA]</scope>
    <source>
        <strain evidence="2 3">G2-b</strain>
    </source>
</reference>
<dbReference type="PANTHER" id="PTHR43179">
    <property type="entry name" value="RHAMNOSYLTRANSFERASE WBBL"/>
    <property type="match status" value="1"/>
</dbReference>
<dbReference type="Gene3D" id="3.90.550.10">
    <property type="entry name" value="Spore Coat Polysaccharide Biosynthesis Protein SpsA, Chain A"/>
    <property type="match status" value="1"/>
</dbReference>
<dbReference type="Proteomes" id="UP000595095">
    <property type="component" value="Chromosome"/>
</dbReference>
<keyword evidence="2" id="KW-0808">Transferase</keyword>
<sequence>MKDSLLKAVKGAYGLLPEKSKTRLRRYHNLREWYGNKLRQSSIAYEVPPLRKIRRLHQLHLLSQKERLASPGSGQQTINVLVIGDKGYAETVKSLNRLNTNINTVYIDHAVCREGLHTALPVESRSAIDMGTYPLLVLQAGVMIYEDVLTASLNNTAAADITYFDAFTVNDQNKLQTYEFLPDWNPDLLLATGYIASAVLLKSDSTLNTFFVKENHIESALADAYLSGTDFTVNHEPLSFTYSHTRKANLDNLKSAIDRHHLQAENLTGKVLAVQWPLLSRPLVSLVIPTYNGKALVKACIDSILEKTTYQNYEILLVDNNSDEPASLEFFEQLNQHPRIRLLKYPHPFNYSAINNFAVKQAKGEIVGLVNNDIEVISPHWLEYMAAHAVREDIGCVGAKLLYTDGRIQHAGVVLGYGGGAGHAHKYFPRYHPGYMNRLLATQNYSAVTAACLLVKKSKYEEVGGLNEKELHVAFNDVDFCLRVAQSGVRNLYCAEAELFHHESVSRGLDITPEKAARFNKELNYLKTTWGHYIDHDPAYNPNLTLKRENFAIKAKEEY</sequence>
<dbReference type="InterPro" id="IPR029044">
    <property type="entry name" value="Nucleotide-diphossugar_trans"/>
</dbReference>
<evidence type="ECO:0000313" key="3">
    <source>
        <dbReference type="Proteomes" id="UP000595095"/>
    </source>
</evidence>
<dbReference type="KEGG" id="smaa:IT774_01865"/>
<dbReference type="CDD" id="cd04186">
    <property type="entry name" value="GT_2_like_c"/>
    <property type="match status" value="1"/>
</dbReference>
<dbReference type="AlphaFoldDB" id="A0A7S9DXW8"/>
<name>A0A7S9DXW8_9ALTE</name>
<feature type="domain" description="Glycosyltransferase 2-like" evidence="1">
    <location>
        <begin position="285"/>
        <end position="461"/>
    </location>
</feature>
<keyword evidence="3" id="KW-1185">Reference proteome</keyword>
<organism evidence="2 3">
    <name type="scientific">Salinimonas marina</name>
    <dbReference type="NCBI Taxonomy" id="2785918"/>
    <lineage>
        <taxon>Bacteria</taxon>
        <taxon>Pseudomonadati</taxon>
        <taxon>Pseudomonadota</taxon>
        <taxon>Gammaproteobacteria</taxon>
        <taxon>Alteromonadales</taxon>
        <taxon>Alteromonadaceae</taxon>
        <taxon>Alteromonas/Salinimonas group</taxon>
        <taxon>Salinimonas</taxon>
    </lineage>
</organism>
<dbReference type="InterPro" id="IPR001173">
    <property type="entry name" value="Glyco_trans_2-like"/>
</dbReference>
<dbReference type="GO" id="GO:0016740">
    <property type="term" value="F:transferase activity"/>
    <property type="evidence" value="ECO:0007669"/>
    <property type="project" value="UniProtKB-KW"/>
</dbReference>
<dbReference type="EMBL" id="CP064795">
    <property type="protein sequence ID" value="QPG06027.1"/>
    <property type="molecule type" value="Genomic_DNA"/>
</dbReference>
<proteinExistence type="predicted"/>
<protein>
    <submittedName>
        <fullName evidence="2">Glycosyltransferase family 2 protein</fullName>
    </submittedName>
</protein>
<evidence type="ECO:0000259" key="1">
    <source>
        <dbReference type="Pfam" id="PF00535"/>
    </source>
</evidence>
<dbReference type="PANTHER" id="PTHR43179:SF7">
    <property type="entry name" value="RHAMNOSYLTRANSFERASE WBBL"/>
    <property type="match status" value="1"/>
</dbReference>
<accession>A0A7S9DXW8</accession>
<dbReference type="RefSeq" id="WP_195811106.1">
    <property type="nucleotide sequence ID" value="NZ_CP064795.1"/>
</dbReference>
<dbReference type="Pfam" id="PF00535">
    <property type="entry name" value="Glycos_transf_2"/>
    <property type="match status" value="1"/>
</dbReference>
<dbReference type="SUPFAM" id="SSF53448">
    <property type="entry name" value="Nucleotide-diphospho-sugar transferases"/>
    <property type="match status" value="1"/>
</dbReference>
<evidence type="ECO:0000313" key="2">
    <source>
        <dbReference type="EMBL" id="QPG06027.1"/>
    </source>
</evidence>
<gene>
    <name evidence="2" type="ORF">IT774_01865</name>
</gene>